<keyword evidence="3" id="KW-0547">Nucleotide-binding</keyword>
<dbReference type="PANTHER" id="PTHR10099:SF1">
    <property type="entry name" value="PHOSPHORIBOSYLFORMYLGLYCINAMIDINE SYNTHASE"/>
    <property type="match status" value="1"/>
</dbReference>
<keyword evidence="6" id="KW-0067">ATP-binding</keyword>
<dbReference type="GO" id="GO:0004642">
    <property type="term" value="F:phosphoribosylformylglycinamidine synthase activity"/>
    <property type="evidence" value="ECO:0007669"/>
    <property type="project" value="InterPro"/>
</dbReference>
<evidence type="ECO:0000256" key="4">
    <source>
        <dbReference type="ARBA" id="ARBA00022755"/>
    </source>
</evidence>
<reference evidence="8 11" key="2">
    <citation type="submission" date="2016-11" db="EMBL/GenBank/DDBJ databases">
        <title>Genomic analysis of Caldithrix abyssi and proposal of a novel bacterial phylum Caldithrichaeota.</title>
        <authorList>
            <person name="Kublanov I."/>
            <person name="Sigalova O."/>
            <person name="Gavrilov S."/>
            <person name="Lebedinsky A."/>
            <person name="Ivanova N."/>
            <person name="Daum C."/>
            <person name="Reddy T."/>
            <person name="Klenk H.P."/>
            <person name="Goker M."/>
            <person name="Reva O."/>
            <person name="Miroshnichenko M."/>
            <person name="Kyprides N."/>
            <person name="Woyke T."/>
            <person name="Gelfand M."/>
        </authorList>
    </citation>
    <scope>NUCLEOTIDE SEQUENCE [LARGE SCALE GENOMIC DNA]</scope>
    <source>
        <strain evidence="8 11">LF13</strain>
    </source>
</reference>
<dbReference type="HOGENOM" id="CLU_001031_3_0_0"/>
<keyword evidence="1" id="KW-0963">Cytoplasm</keyword>
<gene>
    <name evidence="8" type="ORF">Cabys_3175</name>
    <name evidence="9" type="ORF">Calab_0371</name>
</gene>
<evidence type="ECO:0000313" key="11">
    <source>
        <dbReference type="Proteomes" id="UP000183868"/>
    </source>
</evidence>
<keyword evidence="7" id="KW-0315">Glutamine amidotransferase</keyword>
<dbReference type="GO" id="GO:0005524">
    <property type="term" value="F:ATP binding"/>
    <property type="evidence" value="ECO:0007669"/>
    <property type="project" value="UniProtKB-KW"/>
</dbReference>
<dbReference type="eggNOG" id="COG0047">
    <property type="taxonomic scope" value="Bacteria"/>
</dbReference>
<evidence type="ECO:0000313" key="9">
    <source>
        <dbReference type="EMBL" id="EHO40016.1"/>
    </source>
</evidence>
<dbReference type="Proteomes" id="UP000183868">
    <property type="component" value="Chromosome"/>
</dbReference>
<dbReference type="PaxDb" id="880073-Calab_0371"/>
<dbReference type="EMBL" id="CM001402">
    <property type="protein sequence ID" value="EHO40016.1"/>
    <property type="molecule type" value="Genomic_DNA"/>
</dbReference>
<organism evidence="9 10">
    <name type="scientific">Caldithrix abyssi DSM 13497</name>
    <dbReference type="NCBI Taxonomy" id="880073"/>
    <lineage>
        <taxon>Bacteria</taxon>
        <taxon>Pseudomonadati</taxon>
        <taxon>Calditrichota</taxon>
        <taxon>Calditrichia</taxon>
        <taxon>Calditrichales</taxon>
        <taxon>Calditrichaceae</taxon>
        <taxon>Caldithrix</taxon>
    </lineage>
</organism>
<reference evidence="9 10" key="1">
    <citation type="submission" date="2011-09" db="EMBL/GenBank/DDBJ databases">
        <title>The permanent draft genome of Caldithrix abyssi DSM 13497.</title>
        <authorList>
            <consortium name="US DOE Joint Genome Institute (JGI-PGF)"/>
            <person name="Lucas S."/>
            <person name="Han J."/>
            <person name="Lapidus A."/>
            <person name="Bruce D."/>
            <person name="Goodwin L."/>
            <person name="Pitluck S."/>
            <person name="Peters L."/>
            <person name="Kyrpides N."/>
            <person name="Mavromatis K."/>
            <person name="Ivanova N."/>
            <person name="Mikhailova N."/>
            <person name="Chertkov O."/>
            <person name="Detter J.C."/>
            <person name="Tapia R."/>
            <person name="Han C."/>
            <person name="Land M."/>
            <person name="Hauser L."/>
            <person name="Markowitz V."/>
            <person name="Cheng J.-F."/>
            <person name="Hugenholtz P."/>
            <person name="Woyke T."/>
            <person name="Wu D."/>
            <person name="Spring S."/>
            <person name="Brambilla E."/>
            <person name="Klenk H.-P."/>
            <person name="Eisen J.A."/>
        </authorList>
    </citation>
    <scope>NUCLEOTIDE SEQUENCE [LARGE SCALE GENOMIC DNA]</scope>
    <source>
        <strain evidence="9 10">DSM 13497</strain>
    </source>
</reference>
<evidence type="ECO:0000256" key="3">
    <source>
        <dbReference type="ARBA" id="ARBA00022741"/>
    </source>
</evidence>
<dbReference type="InParanoid" id="H1XQC9"/>
<sequence>MSKMRVLVVTGFGINCEVEMAAAYRLAGAEADIVHLNEVFKERVSIHDYQVLNFPGGFSFGDDLGSAKVLSNKFKFKKMASGRHFIDDLARFLQDGKFIIGVCNGFQALVKMGLLPNIGGNFEQEVTLTHNDSGKFEDRWVTCGVHPQNRTPFLKGIEKIDLPVRHGEGKLIIRDAQIERAILEQNLNCLTYLGPDGQPTADYPYNPNGSELNCAGLTDPSGRVFGLMPHPEAYLSIYNHPAWPRKKEQNGGSEQGEGLQLFKNMVDYFSNH</sequence>
<evidence type="ECO:0000313" key="8">
    <source>
        <dbReference type="EMBL" id="APF19923.1"/>
    </source>
</evidence>
<evidence type="ECO:0000256" key="7">
    <source>
        <dbReference type="ARBA" id="ARBA00022962"/>
    </source>
</evidence>
<dbReference type="STRING" id="880073.Cabys_3175"/>
<dbReference type="GO" id="GO:0006189">
    <property type="term" value="P:'de novo' IMP biosynthetic process"/>
    <property type="evidence" value="ECO:0007669"/>
    <property type="project" value="InterPro"/>
</dbReference>
<keyword evidence="2" id="KW-0436">Ligase</keyword>
<evidence type="ECO:0000256" key="1">
    <source>
        <dbReference type="ARBA" id="ARBA00022490"/>
    </source>
</evidence>
<dbReference type="InterPro" id="IPR029062">
    <property type="entry name" value="Class_I_gatase-like"/>
</dbReference>
<dbReference type="AlphaFoldDB" id="H1XQC9"/>
<evidence type="ECO:0000256" key="2">
    <source>
        <dbReference type="ARBA" id="ARBA00022598"/>
    </source>
</evidence>
<dbReference type="SMART" id="SM01211">
    <property type="entry name" value="GATase_5"/>
    <property type="match status" value="1"/>
</dbReference>
<dbReference type="EMBL" id="CP018099">
    <property type="protein sequence ID" value="APF19923.1"/>
    <property type="molecule type" value="Genomic_DNA"/>
</dbReference>
<dbReference type="SUPFAM" id="SSF52317">
    <property type="entry name" value="Class I glutamine amidotransferase-like"/>
    <property type="match status" value="1"/>
</dbReference>
<dbReference type="RefSeq" id="WP_006926924.1">
    <property type="nucleotide sequence ID" value="NZ_CM001402.1"/>
</dbReference>
<keyword evidence="10" id="KW-1185">Reference proteome</keyword>
<dbReference type="Pfam" id="PF13507">
    <property type="entry name" value="GATase_5"/>
    <property type="match status" value="1"/>
</dbReference>
<dbReference type="KEGG" id="caby:Cabys_3175"/>
<dbReference type="Proteomes" id="UP000004671">
    <property type="component" value="Chromosome"/>
</dbReference>
<keyword evidence="4" id="KW-0658">Purine biosynthesis</keyword>
<evidence type="ECO:0000313" key="10">
    <source>
        <dbReference type="Proteomes" id="UP000004671"/>
    </source>
</evidence>
<keyword evidence="5" id="KW-0378">Hydrolase</keyword>
<dbReference type="InterPro" id="IPR010075">
    <property type="entry name" value="PRibForGlyAmidine_synth_PurQ"/>
</dbReference>
<protein>
    <submittedName>
        <fullName evidence="9">Phosphoribosylformylglycinamidine synthase</fullName>
    </submittedName>
</protein>
<dbReference type="PROSITE" id="PS51273">
    <property type="entry name" value="GATASE_TYPE_1"/>
    <property type="match status" value="1"/>
</dbReference>
<evidence type="ECO:0000256" key="6">
    <source>
        <dbReference type="ARBA" id="ARBA00022840"/>
    </source>
</evidence>
<dbReference type="GO" id="GO:0016787">
    <property type="term" value="F:hydrolase activity"/>
    <property type="evidence" value="ECO:0007669"/>
    <property type="project" value="UniProtKB-KW"/>
</dbReference>
<dbReference type="GO" id="GO:0005737">
    <property type="term" value="C:cytoplasm"/>
    <property type="evidence" value="ECO:0007669"/>
    <property type="project" value="TreeGrafter"/>
</dbReference>
<dbReference type="PIRSF" id="PIRSF001586">
    <property type="entry name" value="FGAM_synth_I"/>
    <property type="match status" value="1"/>
</dbReference>
<dbReference type="OrthoDB" id="9804441at2"/>
<name>H1XQC9_CALAY</name>
<dbReference type="Gene3D" id="3.40.50.880">
    <property type="match status" value="1"/>
</dbReference>
<dbReference type="PANTHER" id="PTHR10099">
    <property type="entry name" value="PHOSPHORIBOSYLFORMYLGLYCINAMIDINE SYNTHASE"/>
    <property type="match status" value="1"/>
</dbReference>
<evidence type="ECO:0000256" key="5">
    <source>
        <dbReference type="ARBA" id="ARBA00022801"/>
    </source>
</evidence>
<accession>H1XQC9</accession>
<proteinExistence type="predicted"/>